<dbReference type="WBParaSite" id="ACRNAN_scaffold12053.g32669.t1">
    <property type="protein sequence ID" value="ACRNAN_scaffold12053.g32669.t1"/>
    <property type="gene ID" value="ACRNAN_scaffold12053.g32669"/>
</dbReference>
<reference evidence="4" key="1">
    <citation type="submission" date="2022-11" db="UniProtKB">
        <authorList>
            <consortium name="WormBaseParasite"/>
        </authorList>
    </citation>
    <scope>IDENTIFICATION</scope>
</reference>
<feature type="transmembrane region" description="Helical" evidence="1">
    <location>
        <begin position="41"/>
        <end position="65"/>
    </location>
</feature>
<evidence type="ECO:0000313" key="3">
    <source>
        <dbReference type="Proteomes" id="UP000887540"/>
    </source>
</evidence>
<feature type="transmembrane region" description="Helical" evidence="1">
    <location>
        <begin position="77"/>
        <end position="97"/>
    </location>
</feature>
<feature type="transmembrane region" description="Helical" evidence="1">
    <location>
        <begin position="158"/>
        <end position="179"/>
    </location>
</feature>
<dbReference type="Gene3D" id="1.20.1070.10">
    <property type="entry name" value="Rhodopsin 7-helix transmembrane proteins"/>
    <property type="match status" value="1"/>
</dbReference>
<dbReference type="AlphaFoldDB" id="A0A914CL57"/>
<evidence type="ECO:0000256" key="1">
    <source>
        <dbReference type="SAM" id="Phobius"/>
    </source>
</evidence>
<keyword evidence="1" id="KW-1133">Transmembrane helix</keyword>
<keyword evidence="1" id="KW-0812">Transmembrane</keyword>
<proteinExistence type="predicted"/>
<protein>
    <submittedName>
        <fullName evidence="4">7TM GPCR serpentine receptor class x (Srx) domain-containing protein</fullName>
    </submittedName>
</protein>
<evidence type="ECO:0000259" key="2">
    <source>
        <dbReference type="Pfam" id="PF10328"/>
    </source>
</evidence>
<keyword evidence="3" id="KW-1185">Reference proteome</keyword>
<keyword evidence="1" id="KW-0472">Membrane</keyword>
<dbReference type="Proteomes" id="UP000887540">
    <property type="component" value="Unplaced"/>
</dbReference>
<feature type="transmembrane region" description="Helical" evidence="1">
    <location>
        <begin position="112"/>
        <end position="137"/>
    </location>
</feature>
<dbReference type="SUPFAM" id="SSF81321">
    <property type="entry name" value="Family A G protein-coupled receptor-like"/>
    <property type="match status" value="1"/>
</dbReference>
<dbReference type="InterPro" id="IPR019430">
    <property type="entry name" value="7TM_GPCR_serpentine_rcpt_Srx"/>
</dbReference>
<evidence type="ECO:0000313" key="4">
    <source>
        <dbReference type="WBParaSite" id="ACRNAN_scaffold12053.g32669.t1"/>
    </source>
</evidence>
<feature type="domain" description="7TM GPCR serpentine receptor class x (Srx)" evidence="2">
    <location>
        <begin position="60"/>
        <end position="180"/>
    </location>
</feature>
<accession>A0A914CL57</accession>
<sequence length="210" mass="24225">MPVRLQENPVYPSLSPPISSSTNVSLYSNILPPEQLADTRLLIGIMFTIAPIALFLHITIIYIIFISNKRQKYKNTFYRLVVCISCTDIYWCHYQLYQGLCNVMGYCPGGELVNVIISCGAQFIFFFCMNMDLLIAFNRFSAVVLCERHDKIFSNKNGMIYILLFMIGSSFECIPTWIYKKKYVSLYVVADLEFQPIMNRLADLERNEIG</sequence>
<organism evidence="3 4">
    <name type="scientific">Acrobeloides nanus</name>
    <dbReference type="NCBI Taxonomy" id="290746"/>
    <lineage>
        <taxon>Eukaryota</taxon>
        <taxon>Metazoa</taxon>
        <taxon>Ecdysozoa</taxon>
        <taxon>Nematoda</taxon>
        <taxon>Chromadorea</taxon>
        <taxon>Rhabditida</taxon>
        <taxon>Tylenchina</taxon>
        <taxon>Cephalobomorpha</taxon>
        <taxon>Cephaloboidea</taxon>
        <taxon>Cephalobidae</taxon>
        <taxon>Acrobeloides</taxon>
    </lineage>
</organism>
<dbReference type="Pfam" id="PF10328">
    <property type="entry name" value="7TM_GPCR_Srx"/>
    <property type="match status" value="1"/>
</dbReference>
<name>A0A914CL57_9BILA</name>